<dbReference type="AlphaFoldDB" id="A0A9X0CWF0"/>
<keyword evidence="2" id="KW-0472">Membrane</keyword>
<feature type="compositionally biased region" description="Polar residues" evidence="1">
    <location>
        <begin position="137"/>
        <end position="151"/>
    </location>
</feature>
<name>A0A9X0CWF0_9CNID</name>
<feature type="region of interest" description="Disordered" evidence="1">
    <location>
        <begin position="90"/>
        <end position="111"/>
    </location>
</feature>
<feature type="compositionally biased region" description="Polar residues" evidence="1">
    <location>
        <begin position="97"/>
        <end position="111"/>
    </location>
</feature>
<proteinExistence type="predicted"/>
<dbReference type="EMBL" id="MU826366">
    <property type="protein sequence ID" value="KAJ7378492.1"/>
    <property type="molecule type" value="Genomic_DNA"/>
</dbReference>
<keyword evidence="2" id="KW-1133">Transmembrane helix</keyword>
<keyword evidence="4" id="KW-1185">Reference proteome</keyword>
<evidence type="ECO:0000313" key="4">
    <source>
        <dbReference type="Proteomes" id="UP001163046"/>
    </source>
</evidence>
<sequence length="212" mass="23375">MKNDYRVGFKFRKNRLLWWLIALLTILLAVAIGMFVFLSLNAKYHFACVLGCEQPDDAALHGQTSATVGTSLYTATTAATLTRFKTSGLEIPKSDIPPTQQPVTRTGKKTTSTVIKIDRDMIIRSRTPIIRSSTPSANTKNSVGRNVNTADAKSRPHSKSTTAPRVTPPADNSVDLRGTTAKPRGQNNSYIIITGKISFQRRLRDDCPEIRV</sequence>
<evidence type="ECO:0000256" key="2">
    <source>
        <dbReference type="SAM" id="Phobius"/>
    </source>
</evidence>
<feature type="region of interest" description="Disordered" evidence="1">
    <location>
        <begin position="129"/>
        <end position="187"/>
    </location>
</feature>
<accession>A0A9X0CWF0</accession>
<comment type="caution">
    <text evidence="3">The sequence shown here is derived from an EMBL/GenBank/DDBJ whole genome shotgun (WGS) entry which is preliminary data.</text>
</comment>
<dbReference type="Proteomes" id="UP001163046">
    <property type="component" value="Unassembled WGS sequence"/>
</dbReference>
<evidence type="ECO:0000256" key="1">
    <source>
        <dbReference type="SAM" id="MobiDB-lite"/>
    </source>
</evidence>
<organism evidence="3 4">
    <name type="scientific">Desmophyllum pertusum</name>
    <dbReference type="NCBI Taxonomy" id="174260"/>
    <lineage>
        <taxon>Eukaryota</taxon>
        <taxon>Metazoa</taxon>
        <taxon>Cnidaria</taxon>
        <taxon>Anthozoa</taxon>
        <taxon>Hexacorallia</taxon>
        <taxon>Scleractinia</taxon>
        <taxon>Caryophylliina</taxon>
        <taxon>Caryophylliidae</taxon>
        <taxon>Desmophyllum</taxon>
    </lineage>
</organism>
<reference evidence="3" key="1">
    <citation type="submission" date="2023-01" db="EMBL/GenBank/DDBJ databases">
        <title>Genome assembly of the deep-sea coral Lophelia pertusa.</title>
        <authorList>
            <person name="Herrera S."/>
            <person name="Cordes E."/>
        </authorList>
    </citation>
    <scope>NUCLEOTIDE SEQUENCE</scope>
    <source>
        <strain evidence="3">USNM1676648</strain>
        <tissue evidence="3">Polyp</tissue>
    </source>
</reference>
<dbReference type="OrthoDB" id="5972801at2759"/>
<gene>
    <name evidence="3" type="ORF">OS493_023028</name>
</gene>
<keyword evidence="2" id="KW-0812">Transmembrane</keyword>
<feature type="transmembrane region" description="Helical" evidence="2">
    <location>
        <begin position="16"/>
        <end position="40"/>
    </location>
</feature>
<protein>
    <submittedName>
        <fullName evidence="3">Uncharacterized protein</fullName>
    </submittedName>
</protein>
<evidence type="ECO:0000313" key="3">
    <source>
        <dbReference type="EMBL" id="KAJ7378492.1"/>
    </source>
</evidence>